<protein>
    <submittedName>
        <fullName evidence="2">Uncharacterized protein</fullName>
    </submittedName>
</protein>
<reference evidence="2" key="1">
    <citation type="submission" date="2023-08" db="EMBL/GenBank/DDBJ databases">
        <authorList>
            <person name="Chen Y."/>
            <person name="Shah S."/>
            <person name="Dougan E. K."/>
            <person name="Thang M."/>
            <person name="Chan C."/>
        </authorList>
    </citation>
    <scope>NUCLEOTIDE SEQUENCE</scope>
</reference>
<evidence type="ECO:0000256" key="1">
    <source>
        <dbReference type="SAM" id="MobiDB-lite"/>
    </source>
</evidence>
<organism evidence="2 3">
    <name type="scientific">Effrenium voratum</name>
    <dbReference type="NCBI Taxonomy" id="2562239"/>
    <lineage>
        <taxon>Eukaryota</taxon>
        <taxon>Sar</taxon>
        <taxon>Alveolata</taxon>
        <taxon>Dinophyceae</taxon>
        <taxon>Suessiales</taxon>
        <taxon>Symbiodiniaceae</taxon>
        <taxon>Effrenium</taxon>
    </lineage>
</organism>
<dbReference type="Proteomes" id="UP001178507">
    <property type="component" value="Unassembled WGS sequence"/>
</dbReference>
<feature type="region of interest" description="Disordered" evidence="1">
    <location>
        <begin position="92"/>
        <end position="113"/>
    </location>
</feature>
<dbReference type="EMBL" id="CAUJNA010002791">
    <property type="protein sequence ID" value="CAJ1394278.1"/>
    <property type="molecule type" value="Genomic_DNA"/>
</dbReference>
<gene>
    <name evidence="2" type="ORF">EVOR1521_LOCUS18973</name>
</gene>
<dbReference type="AlphaFoldDB" id="A0AA36IUM3"/>
<accession>A0AA36IUM3</accession>
<evidence type="ECO:0000313" key="3">
    <source>
        <dbReference type="Proteomes" id="UP001178507"/>
    </source>
</evidence>
<evidence type="ECO:0000313" key="2">
    <source>
        <dbReference type="EMBL" id="CAJ1394278.1"/>
    </source>
</evidence>
<keyword evidence="3" id="KW-1185">Reference proteome</keyword>
<comment type="caution">
    <text evidence="2">The sequence shown here is derived from an EMBL/GenBank/DDBJ whole genome shotgun (WGS) entry which is preliminary data.</text>
</comment>
<name>A0AA36IUM3_9DINO</name>
<proteinExistence type="predicted"/>
<sequence length="113" mass="12518">MGVQEWFTGQGRSSNEIRLEQFAESGESWVERVDNAANRDTFYFQLMAFADEVAHQERGQNPGMPWAYLGKGPSDTVRNAAVLDAIYKKAGMKPKASQTPAPEPYSGFGLSKL</sequence>